<protein>
    <submittedName>
        <fullName evidence="1">D-alanine--D-alanine ligase</fullName>
    </submittedName>
</protein>
<evidence type="ECO:0000313" key="2">
    <source>
        <dbReference type="Proteomes" id="UP000515806"/>
    </source>
</evidence>
<sequence>MVYIPVMFYWLWLSIKSRSMFFFNTANPGMKNGGFAMDNKNDIYAHIPSQHCPKTLLIKAGTALDFIGMQLPLIAKPDIGQRGLQVKLLNTLDDLAQYARNSKVDFLLQEYISFPNEAGIFYSRMPGSNKGTVTGIVGKELMNVTGDGKSTILELLVKNPRYLLQIQSLTKTDSSMLQNVLPVGETYYPAPYGNHSRGAKFSDLSHQISLDPLQHIDAVCKKIPGFFYGRLDIKYSSWSELCAGRFMIIEVNGAASEPAHIYDPKHSIFFAWKEIIRHWDILYRISKQNRQSKGLVHMTYREGMSMIKNNKQYVNLTTA</sequence>
<dbReference type="EMBL" id="CP060723">
    <property type="protein sequence ID" value="QNN44970.1"/>
    <property type="molecule type" value="Genomic_DNA"/>
</dbReference>
<gene>
    <name evidence="1" type="ORF">H9L23_01940</name>
</gene>
<dbReference type="SUPFAM" id="SSF56059">
    <property type="entry name" value="Glutathione synthetase ATP-binding domain-like"/>
    <property type="match status" value="1"/>
</dbReference>
<proteinExistence type="predicted"/>
<name>A0A7G9QNP5_9SPHI</name>
<dbReference type="AlphaFoldDB" id="A0A7G9QNP5"/>
<evidence type="ECO:0000313" key="1">
    <source>
        <dbReference type="EMBL" id="QNN44970.1"/>
    </source>
</evidence>
<dbReference type="KEGG" id="proe:H9L23_01940"/>
<keyword evidence="2" id="KW-1185">Reference proteome</keyword>
<dbReference type="Proteomes" id="UP000515806">
    <property type="component" value="Chromosome"/>
</dbReference>
<dbReference type="GO" id="GO:0016874">
    <property type="term" value="F:ligase activity"/>
    <property type="evidence" value="ECO:0007669"/>
    <property type="project" value="UniProtKB-KW"/>
</dbReference>
<keyword evidence="1" id="KW-0436">Ligase</keyword>
<reference evidence="1 2" key="1">
    <citation type="submission" date="2020-08" db="EMBL/GenBank/DDBJ databases">
        <title>Genome sequence of Pedobacter roseus KACC 11594T.</title>
        <authorList>
            <person name="Hyun D.-W."/>
            <person name="Bae J.-W."/>
        </authorList>
    </citation>
    <scope>NUCLEOTIDE SEQUENCE [LARGE SCALE GENOMIC DNA]</scope>
    <source>
        <strain evidence="1 2">KACC 11594</strain>
    </source>
</reference>
<accession>A0A7G9QNP5</accession>
<organism evidence="1 2">
    <name type="scientific">Pedobacter roseus</name>
    <dbReference type="NCBI Taxonomy" id="336820"/>
    <lineage>
        <taxon>Bacteria</taxon>
        <taxon>Pseudomonadati</taxon>
        <taxon>Bacteroidota</taxon>
        <taxon>Sphingobacteriia</taxon>
        <taxon>Sphingobacteriales</taxon>
        <taxon>Sphingobacteriaceae</taxon>
        <taxon>Pedobacter</taxon>
    </lineage>
</organism>